<gene>
    <name evidence="2" type="ORF">EOT05_04030</name>
</gene>
<dbReference type="PANTHER" id="PTHR30283:SF4">
    <property type="entry name" value="PEROXIDE STRESS RESISTANCE PROTEIN YAAA"/>
    <property type="match status" value="1"/>
</dbReference>
<dbReference type="GO" id="GO:0033194">
    <property type="term" value="P:response to hydroperoxide"/>
    <property type="evidence" value="ECO:0007669"/>
    <property type="project" value="TreeGrafter"/>
</dbReference>
<dbReference type="AlphaFoldDB" id="A0A4V1J7J3"/>
<dbReference type="PANTHER" id="PTHR30283">
    <property type="entry name" value="PEROXIDE STRESS RESPONSE PROTEIN YAAA"/>
    <property type="match status" value="1"/>
</dbReference>
<dbReference type="InterPro" id="IPR005583">
    <property type="entry name" value="YaaA"/>
</dbReference>
<dbReference type="Proteomes" id="UP000289257">
    <property type="component" value="Unassembled WGS sequence"/>
</dbReference>
<reference evidence="2" key="1">
    <citation type="submission" date="2019-01" db="EMBL/GenBank/DDBJ databases">
        <title>Genomic signatures and co-occurrence patterns of the ultra-small Saccharimodia (Patescibacteria phylum) suggest a symbiotic lifestyle.</title>
        <authorList>
            <person name="Lemos L."/>
            <person name="Medeiros J."/>
            <person name="Andreote F."/>
            <person name="Fernandes G."/>
            <person name="Varani A."/>
            <person name="Oliveira G."/>
            <person name="Pylro V."/>
        </authorList>
    </citation>
    <scope>NUCLEOTIDE SEQUENCE [LARGE SCALE GENOMIC DNA]</scope>
    <source>
        <strain evidence="2">AMD02</strain>
    </source>
</reference>
<evidence type="ECO:0000256" key="1">
    <source>
        <dbReference type="HAMAP-Rule" id="MF_00652"/>
    </source>
</evidence>
<dbReference type="Pfam" id="PF03883">
    <property type="entry name" value="H2O2_YaaD"/>
    <property type="match status" value="1"/>
</dbReference>
<evidence type="ECO:0000313" key="3">
    <source>
        <dbReference type="Proteomes" id="UP000289257"/>
    </source>
</evidence>
<name>A0A4V1J7J3_9BACT</name>
<dbReference type="HAMAP" id="MF_00652">
    <property type="entry name" value="UPF0246"/>
    <property type="match status" value="1"/>
</dbReference>
<comment type="similarity">
    <text evidence="1">Belongs to the UPF0246 family.</text>
</comment>
<dbReference type="GO" id="GO:0005829">
    <property type="term" value="C:cytosol"/>
    <property type="evidence" value="ECO:0007669"/>
    <property type="project" value="TreeGrafter"/>
</dbReference>
<proteinExistence type="inferred from homology"/>
<comment type="caution">
    <text evidence="2">The sequence shown here is derived from an EMBL/GenBank/DDBJ whole genome shotgun (WGS) entry which is preliminary data.</text>
</comment>
<dbReference type="EMBL" id="SCKX01000001">
    <property type="protein sequence ID" value="RWZ78887.1"/>
    <property type="molecule type" value="Genomic_DNA"/>
</dbReference>
<evidence type="ECO:0000313" key="2">
    <source>
        <dbReference type="EMBL" id="RWZ78887.1"/>
    </source>
</evidence>
<protein>
    <recommendedName>
        <fullName evidence="1">UPF0246 protein EOT05_04030</fullName>
    </recommendedName>
</protein>
<organism evidence="2 3">
    <name type="scientific">Candidatus Microsaccharimonas sossegonensis</name>
    <dbReference type="NCBI Taxonomy" id="2506948"/>
    <lineage>
        <taxon>Bacteria</taxon>
        <taxon>Candidatus Saccharimonadota</taxon>
        <taxon>Candidatus Saccharimonadia</taxon>
        <taxon>Candidatus Saccharimonadales</taxon>
        <taxon>Candidatus Saccharimonadaceae</taxon>
        <taxon>Candidatus Microsaccharimonas</taxon>
    </lineage>
</organism>
<accession>A0A4V1J7J3</accession>
<sequence>MIILIHTSKTMRPAKTHNTQPLSPPVLLDKAKELMSYLKKLSSQDIEKVMKISPKLASTTKELIDNWSDTSEHQRAAIESFLGDIYSGLQVANLDDKDRAYANDHLRIISGLYGILKPFDGIYPYRFEMGYRVPDSRYANLYAFWGRSVVDMLPQNDTIIDLTAVEYGKTVTDFVAPTRIISPKFLTISPKTCQPAFIVVHAKIARGAFAHWMITRRIEDELKLKDFAEIGYHYDETLSTPTVPVFVCQEFKGIGMSVRLT</sequence>
<keyword evidence="3" id="KW-1185">Reference proteome</keyword>